<dbReference type="SMART" id="SM00360">
    <property type="entry name" value="RRM"/>
    <property type="match status" value="1"/>
</dbReference>
<feature type="region of interest" description="Disordered" evidence="2">
    <location>
        <begin position="1"/>
        <end position="27"/>
    </location>
</feature>
<feature type="compositionally biased region" description="Polar residues" evidence="2">
    <location>
        <begin position="776"/>
        <end position="804"/>
    </location>
</feature>
<feature type="region of interest" description="Disordered" evidence="2">
    <location>
        <begin position="927"/>
        <end position="972"/>
    </location>
</feature>
<feature type="compositionally biased region" description="Polar residues" evidence="2">
    <location>
        <begin position="11"/>
        <end position="26"/>
    </location>
</feature>
<dbReference type="InterPro" id="IPR052743">
    <property type="entry name" value="Glutaminase_GtaA"/>
</dbReference>
<dbReference type="Pfam" id="PF00076">
    <property type="entry name" value="RRM_1"/>
    <property type="match status" value="1"/>
</dbReference>
<dbReference type="InterPro" id="IPR029052">
    <property type="entry name" value="Metallo-depent_PP-like"/>
</dbReference>
<evidence type="ECO:0000259" key="3">
    <source>
        <dbReference type="PROSITE" id="PS50102"/>
    </source>
</evidence>
<dbReference type="SUPFAM" id="SSF56300">
    <property type="entry name" value="Metallo-dependent phosphatases"/>
    <property type="match status" value="1"/>
</dbReference>
<gene>
    <name evidence="4" type="ORF">PBRASI_LOCUS1984</name>
</gene>
<evidence type="ECO:0000256" key="1">
    <source>
        <dbReference type="PROSITE-ProRule" id="PRU00176"/>
    </source>
</evidence>
<feature type="compositionally biased region" description="Low complexity" evidence="2">
    <location>
        <begin position="806"/>
        <end position="815"/>
    </location>
</feature>
<dbReference type="Proteomes" id="UP000789739">
    <property type="component" value="Unassembled WGS sequence"/>
</dbReference>
<sequence length="1093" mass="121551">MAITAELDQAHSATTTNPSSLPTSDHLNQDVCPEEVCTIKSKKPRKKRGYFHQRDSLARRDSPGKDGSRRRNRHDNNNFAYHPLAILDPIDLAPPGYSHEMSTFHFYYDAMIDHFCTVFADLGYLPLPAHEPECKRHTRDNKENVLGKHARKRLKKSQPEGIVKKYEEKLMAFLSGSNADAKEEIRIGKEKRTKVKEKAKDGTKSNRNESRQFDGKDKRMENSKTAAELARPSHNRSISIDWIVVEDDIDDGDDASDGSDGSDVGGVPVVVYWQKHGTWEEVIGIANNDGLLILDIEDKFSRWVVHLMCQYYNVTSFRSNYDHTNHWPIDMSPPPQDYIYDQPASTTSASQPRMANGGPTYNYGYDQSATTHTNTRPVNGISVNTTNLPLSTPTIVNTISHEWGKILCVADVRGNISQLNVLAEQTGATAIIHSGDFENSSLERMSERTLRHTILYSTLIQPSLRAHLANSTDEEIRRMIKDREEPLLSEFPKFLSGACQLKVPVYTVWGACEDVRVLERFRMKEYEIRNLFILDESTSYLIDVGNVNLRLYGLGGAVVPHKLFDNGEGIGTIAGGAGTMWTTILQIGELVDTAQRHYDPTETRVLVTQASPGRHGLLTQLAITLRADFTISAGLHFRYGISYNEFSVRSDQESFRTKLENSKRTFLETYSTIRSQVEAKIDASQKVLLDNALGVINRVPTADRDKEEPAFKNMWNFNLSDAAFGHLLLEVTNGRISAETKAQGFNFTYRRNNGQPTQAPRTQVTLQTPSSPNPSSPILTRQAQAQWQRNVSSPGLRPQNSANRDPSPLRSSSPLTMDSGGASATGVGSNARNTNTSDNVDGGDVTEYTTNSSSAGIATWNESSSDIGQQRTTVESSIDGGNANSLLQQASTAGFQSMPQSYPLGDSTAYEANQTWADQTTNEFAKEDGYGSMMKGNDERDADGQGQQDEDDRTESGRSSSYGNRENRYENQRHGYTAYIGKITPETNEDEIREFFGGDASGIEKVSIPIDSNSQRRKDFAYVDFVDKESCDRALQLDGQLLGGNKLTVNLKKTYSPHRGGYGGGGRRGFGRGRGRGSYNARFHHNGGHRKKD</sequence>
<accession>A0A9N8WIW5</accession>
<keyword evidence="5" id="KW-1185">Reference proteome</keyword>
<evidence type="ECO:0000313" key="4">
    <source>
        <dbReference type="EMBL" id="CAG8488741.1"/>
    </source>
</evidence>
<evidence type="ECO:0000313" key="5">
    <source>
        <dbReference type="Proteomes" id="UP000789739"/>
    </source>
</evidence>
<feature type="compositionally biased region" description="Basic residues" evidence="2">
    <location>
        <begin position="1082"/>
        <end position="1093"/>
    </location>
</feature>
<dbReference type="InterPro" id="IPR000504">
    <property type="entry name" value="RRM_dom"/>
</dbReference>
<dbReference type="Gene3D" id="3.30.70.330">
    <property type="match status" value="1"/>
</dbReference>
<dbReference type="OrthoDB" id="3918848at2759"/>
<feature type="region of interest" description="Disordered" evidence="2">
    <location>
        <begin position="342"/>
        <end position="377"/>
    </location>
</feature>
<dbReference type="InterPro" id="IPR012677">
    <property type="entry name" value="Nucleotide-bd_a/b_plait_sf"/>
</dbReference>
<feature type="compositionally biased region" description="Basic and acidic residues" evidence="2">
    <location>
        <begin position="52"/>
        <end position="69"/>
    </location>
</feature>
<keyword evidence="1" id="KW-0694">RNA-binding</keyword>
<dbReference type="InterPro" id="IPR018829">
    <property type="entry name" value="DUF2433"/>
</dbReference>
<dbReference type="AlphaFoldDB" id="A0A9N8WIW5"/>
<evidence type="ECO:0000256" key="2">
    <source>
        <dbReference type="SAM" id="MobiDB-lite"/>
    </source>
</evidence>
<feature type="region of interest" description="Disordered" evidence="2">
    <location>
        <begin position="190"/>
        <end position="231"/>
    </location>
</feature>
<dbReference type="GO" id="GO:0003723">
    <property type="term" value="F:RNA binding"/>
    <property type="evidence" value="ECO:0007669"/>
    <property type="project" value="UniProtKB-UniRule"/>
</dbReference>
<feature type="compositionally biased region" description="Basic and acidic residues" evidence="2">
    <location>
        <begin position="190"/>
        <end position="222"/>
    </location>
</feature>
<dbReference type="SUPFAM" id="SSF54928">
    <property type="entry name" value="RNA-binding domain, RBD"/>
    <property type="match status" value="1"/>
</dbReference>
<feature type="compositionally biased region" description="Polar residues" evidence="2">
    <location>
        <begin position="365"/>
        <end position="377"/>
    </location>
</feature>
<feature type="compositionally biased region" description="Polar residues" evidence="2">
    <location>
        <begin position="747"/>
        <end position="770"/>
    </location>
</feature>
<dbReference type="PROSITE" id="PS50102">
    <property type="entry name" value="RRM"/>
    <property type="match status" value="1"/>
</dbReference>
<feature type="region of interest" description="Disordered" evidence="2">
    <location>
        <begin position="747"/>
        <end position="882"/>
    </location>
</feature>
<protein>
    <submittedName>
        <fullName evidence="4">8436_t:CDS:1</fullName>
    </submittedName>
</protein>
<feature type="compositionally biased region" description="Polar residues" evidence="2">
    <location>
        <begin position="343"/>
        <end position="353"/>
    </location>
</feature>
<dbReference type="Pfam" id="PF10360">
    <property type="entry name" value="DUF2433"/>
    <property type="match status" value="1"/>
</dbReference>
<dbReference type="InterPro" id="IPR035979">
    <property type="entry name" value="RBD_domain_sf"/>
</dbReference>
<dbReference type="PANTHER" id="PTHR31987">
    <property type="entry name" value="GLUTAMINASE A-RELATED"/>
    <property type="match status" value="1"/>
</dbReference>
<feature type="compositionally biased region" description="Polar residues" evidence="2">
    <location>
        <begin position="847"/>
        <end position="876"/>
    </location>
</feature>
<organism evidence="4 5">
    <name type="scientific">Paraglomus brasilianum</name>
    <dbReference type="NCBI Taxonomy" id="144538"/>
    <lineage>
        <taxon>Eukaryota</taxon>
        <taxon>Fungi</taxon>
        <taxon>Fungi incertae sedis</taxon>
        <taxon>Mucoromycota</taxon>
        <taxon>Glomeromycotina</taxon>
        <taxon>Glomeromycetes</taxon>
        <taxon>Paraglomerales</taxon>
        <taxon>Paraglomeraceae</taxon>
        <taxon>Paraglomus</taxon>
    </lineage>
</organism>
<dbReference type="PANTHER" id="PTHR31987:SF11">
    <property type="entry name" value="DUF2433 DOMAIN-CONTAINING PROTEIN"/>
    <property type="match status" value="1"/>
</dbReference>
<comment type="caution">
    <text evidence="4">The sequence shown here is derived from an EMBL/GenBank/DDBJ whole genome shotgun (WGS) entry which is preliminary data.</text>
</comment>
<proteinExistence type="predicted"/>
<dbReference type="EMBL" id="CAJVPI010000143">
    <property type="protein sequence ID" value="CAG8488741.1"/>
    <property type="molecule type" value="Genomic_DNA"/>
</dbReference>
<reference evidence="4" key="1">
    <citation type="submission" date="2021-06" db="EMBL/GenBank/DDBJ databases">
        <authorList>
            <person name="Kallberg Y."/>
            <person name="Tangrot J."/>
            <person name="Rosling A."/>
        </authorList>
    </citation>
    <scope>NUCLEOTIDE SEQUENCE</scope>
    <source>
        <strain evidence="4">BR232B</strain>
    </source>
</reference>
<name>A0A9N8WIW5_9GLOM</name>
<feature type="domain" description="RRM" evidence="3">
    <location>
        <begin position="976"/>
        <end position="1054"/>
    </location>
</feature>
<feature type="region of interest" description="Disordered" evidence="2">
    <location>
        <begin position="1053"/>
        <end position="1093"/>
    </location>
</feature>
<feature type="compositionally biased region" description="Polar residues" evidence="2">
    <location>
        <begin position="826"/>
        <end position="839"/>
    </location>
</feature>
<feature type="region of interest" description="Disordered" evidence="2">
    <location>
        <begin position="43"/>
        <end position="76"/>
    </location>
</feature>